<dbReference type="EMBL" id="RHHS01000037">
    <property type="protein sequence ID" value="RNB55051.1"/>
    <property type="molecule type" value="Genomic_DNA"/>
</dbReference>
<dbReference type="Proteomes" id="UP000268829">
    <property type="component" value="Unassembled WGS sequence"/>
</dbReference>
<comment type="caution">
    <text evidence="2">The sequence shown here is derived from an EMBL/GenBank/DDBJ whole genome shotgun (WGS) entry which is preliminary data.</text>
</comment>
<evidence type="ECO:0000256" key="1">
    <source>
        <dbReference type="SAM" id="Phobius"/>
    </source>
</evidence>
<keyword evidence="1" id="KW-1133">Transmembrane helix</keyword>
<name>A0A3M8AV26_9BACL</name>
<reference evidence="2 3" key="1">
    <citation type="submission" date="2018-10" db="EMBL/GenBank/DDBJ databases">
        <title>Phylogenomics of Brevibacillus.</title>
        <authorList>
            <person name="Dunlap C."/>
        </authorList>
    </citation>
    <scope>NUCLEOTIDE SEQUENCE [LARGE SCALE GENOMIC DNA]</scope>
    <source>
        <strain evidence="2 3">DSM 100115</strain>
    </source>
</reference>
<proteinExistence type="predicted"/>
<gene>
    <name evidence="2" type="ORF">EDM57_15565</name>
</gene>
<keyword evidence="1" id="KW-0472">Membrane</keyword>
<feature type="transmembrane region" description="Helical" evidence="1">
    <location>
        <begin position="46"/>
        <end position="71"/>
    </location>
</feature>
<evidence type="ECO:0000313" key="3">
    <source>
        <dbReference type="Proteomes" id="UP000268829"/>
    </source>
</evidence>
<sequence>MEFKMKPFLIINAVLSILIYWLEMTVEYFDPGTEQFMKITTSANTVFFYFLLFSPFFFLVLMVKNGLAVYFKQKFFRKINRPLYYFLVAVVFSLVYTWKMHHYSVFVYPMIPLLETLLFGYFYEKGSSKNNESLA</sequence>
<dbReference type="RefSeq" id="WP_122905611.1">
    <property type="nucleotide sequence ID" value="NZ_RHHS01000037.1"/>
</dbReference>
<keyword evidence="1" id="KW-0812">Transmembrane</keyword>
<accession>A0A3M8AV26</accession>
<feature type="transmembrane region" description="Helical" evidence="1">
    <location>
        <begin position="7"/>
        <end position="26"/>
    </location>
</feature>
<feature type="transmembrane region" description="Helical" evidence="1">
    <location>
        <begin position="83"/>
        <end position="99"/>
    </location>
</feature>
<protein>
    <submittedName>
        <fullName evidence="2">Uncharacterized protein</fullName>
    </submittedName>
</protein>
<feature type="transmembrane region" description="Helical" evidence="1">
    <location>
        <begin position="105"/>
        <end position="123"/>
    </location>
</feature>
<organism evidence="2 3">
    <name type="scientific">Brevibacillus gelatini</name>
    <dbReference type="NCBI Taxonomy" id="1655277"/>
    <lineage>
        <taxon>Bacteria</taxon>
        <taxon>Bacillati</taxon>
        <taxon>Bacillota</taxon>
        <taxon>Bacilli</taxon>
        <taxon>Bacillales</taxon>
        <taxon>Paenibacillaceae</taxon>
        <taxon>Brevibacillus</taxon>
    </lineage>
</organism>
<dbReference type="AlphaFoldDB" id="A0A3M8AV26"/>
<evidence type="ECO:0000313" key="2">
    <source>
        <dbReference type="EMBL" id="RNB55051.1"/>
    </source>
</evidence>
<keyword evidence="3" id="KW-1185">Reference proteome</keyword>